<dbReference type="RefSeq" id="WP_128981123.1">
    <property type="nucleotide sequence ID" value="NZ_PDKJ01000006.1"/>
</dbReference>
<reference evidence="1 2" key="1">
    <citation type="submission" date="2017-10" db="EMBL/GenBank/DDBJ databases">
        <title>Genomics of the genus Arcobacter.</title>
        <authorList>
            <person name="Perez-Cataluna A."/>
            <person name="Figueras M.J."/>
        </authorList>
    </citation>
    <scope>NUCLEOTIDE SEQUENCE [LARGE SCALE GENOMIC DNA]</scope>
    <source>
        <strain evidence="1 2">CECT 8993</strain>
    </source>
</reference>
<dbReference type="Proteomes" id="UP000290172">
    <property type="component" value="Unassembled WGS sequence"/>
</dbReference>
<gene>
    <name evidence="1" type="ORF">CRV08_08615</name>
</gene>
<dbReference type="EMBL" id="PDKJ01000006">
    <property type="protein sequence ID" value="RXJ68303.1"/>
    <property type="molecule type" value="Genomic_DNA"/>
</dbReference>
<dbReference type="AlphaFoldDB" id="A0A4Q0YDY3"/>
<protein>
    <submittedName>
        <fullName evidence="1">Uncharacterized protein</fullName>
    </submittedName>
</protein>
<accession>A0A4Q0YDY3</accession>
<evidence type="ECO:0000313" key="2">
    <source>
        <dbReference type="Proteomes" id="UP000290172"/>
    </source>
</evidence>
<proteinExistence type="predicted"/>
<comment type="caution">
    <text evidence="1">The sequence shown here is derived from an EMBL/GenBank/DDBJ whole genome shotgun (WGS) entry which is preliminary data.</text>
</comment>
<sequence>MGKEIKLFIKGITNSFNTDFYTQMVTPTKQYGYIIKKTNEKRKKSSEKISKETDEQITRLSAIC</sequence>
<organism evidence="1 2">
    <name type="scientific">Halarcobacter ebronensis</name>
    <dbReference type="NCBI Taxonomy" id="1462615"/>
    <lineage>
        <taxon>Bacteria</taxon>
        <taxon>Pseudomonadati</taxon>
        <taxon>Campylobacterota</taxon>
        <taxon>Epsilonproteobacteria</taxon>
        <taxon>Campylobacterales</taxon>
        <taxon>Arcobacteraceae</taxon>
        <taxon>Halarcobacter</taxon>
    </lineage>
</organism>
<evidence type="ECO:0000313" key="1">
    <source>
        <dbReference type="EMBL" id="RXJ68303.1"/>
    </source>
</evidence>
<name>A0A4Q0YDY3_9BACT</name>